<name>A0A8J2K865_9HEXA</name>
<feature type="non-terminal residue" evidence="1">
    <location>
        <position position="15"/>
    </location>
</feature>
<organism evidence="1 2">
    <name type="scientific">Allacma fusca</name>
    <dbReference type="NCBI Taxonomy" id="39272"/>
    <lineage>
        <taxon>Eukaryota</taxon>
        <taxon>Metazoa</taxon>
        <taxon>Ecdysozoa</taxon>
        <taxon>Arthropoda</taxon>
        <taxon>Hexapoda</taxon>
        <taxon>Collembola</taxon>
        <taxon>Symphypleona</taxon>
        <taxon>Sminthuridae</taxon>
        <taxon>Allacma</taxon>
    </lineage>
</organism>
<feature type="non-terminal residue" evidence="1">
    <location>
        <position position="1"/>
    </location>
</feature>
<evidence type="ECO:0000313" key="1">
    <source>
        <dbReference type="EMBL" id="CAG7784711.1"/>
    </source>
</evidence>
<accession>A0A8J2K865</accession>
<keyword evidence="2" id="KW-1185">Reference proteome</keyword>
<comment type="caution">
    <text evidence="1">The sequence shown here is derived from an EMBL/GenBank/DDBJ whole genome shotgun (WGS) entry which is preliminary data.</text>
</comment>
<gene>
    <name evidence="1" type="ORF">AFUS01_LOCUS23380</name>
</gene>
<dbReference type="EMBL" id="CAJVCH010280998">
    <property type="protein sequence ID" value="CAG7784711.1"/>
    <property type="molecule type" value="Genomic_DNA"/>
</dbReference>
<protein>
    <submittedName>
        <fullName evidence="1">Uncharacterized protein</fullName>
    </submittedName>
</protein>
<reference evidence="1" key="1">
    <citation type="submission" date="2021-06" db="EMBL/GenBank/DDBJ databases">
        <authorList>
            <person name="Hodson N. C."/>
            <person name="Mongue J. A."/>
            <person name="Jaron S. K."/>
        </authorList>
    </citation>
    <scope>NUCLEOTIDE SEQUENCE</scope>
</reference>
<dbReference type="Proteomes" id="UP000708208">
    <property type="component" value="Unassembled WGS sequence"/>
</dbReference>
<proteinExistence type="predicted"/>
<sequence>KEEKLRRQIERSKLA</sequence>
<evidence type="ECO:0000313" key="2">
    <source>
        <dbReference type="Proteomes" id="UP000708208"/>
    </source>
</evidence>